<feature type="domain" description="GFO/IDH/MocA-like oxidoreductase" evidence="4">
    <location>
        <begin position="170"/>
        <end position="311"/>
    </location>
</feature>
<dbReference type="Pfam" id="PF22725">
    <property type="entry name" value="GFO_IDH_MocA_C3"/>
    <property type="match status" value="1"/>
</dbReference>
<sequence>MTTETDRPAAAPAIPAGAEAPSLPIRPVTTGLPVPATAARPVRLLMVGTGNMGGLQARGFAAVEGVQIVASVDTHDERREAFNREHGIPRGFASIQQALDWGEFDAVTNITPDAVHYVTTMPFLRAGKHVLCEKPLAANYPHAHEMAEAAALAGVVNMVNLTYRNVAAINEAARLVAEGAIGEVRHFEASYLQSWLTQPAWGEWSASPTWLWRLSKGHGSMGVLGDVGVHILDFATFAAGSMPTHVSCRLATFDKAPGGRIGEYVLDANDSAVMHLRLANGATGVMHATRYATGHLNDLTLKIFGTKGGLEVRGSNNYSALRGSLGEDILTGTWCDLDAPPVPTNYARFIAAIRSGTPVMPDFARGAALQKVLDLAIASDEARSLDMAV</sequence>
<dbReference type="Gene3D" id="3.30.360.10">
    <property type="entry name" value="Dihydrodipicolinate Reductase, domain 2"/>
    <property type="match status" value="1"/>
</dbReference>
<feature type="domain" description="Gfo/Idh/MocA-like oxidoreductase N-terminal" evidence="3">
    <location>
        <begin position="43"/>
        <end position="160"/>
    </location>
</feature>
<name>S9QX46_9RHOB</name>
<dbReference type="GO" id="GO:0016491">
    <property type="term" value="F:oxidoreductase activity"/>
    <property type="evidence" value="ECO:0007669"/>
    <property type="project" value="UniProtKB-KW"/>
</dbReference>
<dbReference type="Proteomes" id="UP000015346">
    <property type="component" value="Unassembled WGS sequence"/>
</dbReference>
<gene>
    <name evidence="5" type="ORF">ruthe_02399</name>
</gene>
<accession>S9QX46</accession>
<dbReference type="AlphaFoldDB" id="S9QX46"/>
<comment type="caution">
    <text evidence="5">The sequence shown here is derived from an EMBL/GenBank/DDBJ whole genome shotgun (WGS) entry which is preliminary data.</text>
</comment>
<keyword evidence="6" id="KW-1185">Reference proteome</keyword>
<feature type="region of interest" description="Disordered" evidence="2">
    <location>
        <begin position="1"/>
        <end position="22"/>
    </location>
</feature>
<protein>
    <submittedName>
        <fullName evidence="5">Putative dehydrogenase/related protein</fullName>
    </submittedName>
</protein>
<dbReference type="PANTHER" id="PTHR43818">
    <property type="entry name" value="BCDNA.GH03377"/>
    <property type="match status" value="1"/>
</dbReference>
<dbReference type="RefSeq" id="WP_021098480.1">
    <property type="nucleotide sequence ID" value="NZ_KE557322.1"/>
</dbReference>
<feature type="compositionally biased region" description="Low complexity" evidence="2">
    <location>
        <begin position="8"/>
        <end position="21"/>
    </location>
</feature>
<organism evidence="5 6">
    <name type="scientific">Rubellimicrobium thermophilum DSM 16684</name>
    <dbReference type="NCBI Taxonomy" id="1123069"/>
    <lineage>
        <taxon>Bacteria</taxon>
        <taxon>Pseudomonadati</taxon>
        <taxon>Pseudomonadota</taxon>
        <taxon>Alphaproteobacteria</taxon>
        <taxon>Rhodobacterales</taxon>
        <taxon>Roseobacteraceae</taxon>
        <taxon>Rubellimicrobium</taxon>
    </lineage>
</organism>
<proteinExistence type="predicted"/>
<reference evidence="5 6" key="1">
    <citation type="journal article" date="2013" name="Stand. Genomic Sci.">
        <title>Genome sequence of the reddish-pigmented Rubellimicrobium thermophilum type strain (DSM 16684(T)), a member of the Roseobacter clade.</title>
        <authorList>
            <person name="Fiebig A."/>
            <person name="Riedel T."/>
            <person name="Gronow S."/>
            <person name="Petersen J."/>
            <person name="Klenk H.P."/>
            <person name="Goker M."/>
        </authorList>
    </citation>
    <scope>NUCLEOTIDE SEQUENCE [LARGE SCALE GENOMIC DNA]</scope>
    <source>
        <strain evidence="5 6">DSM 16684</strain>
    </source>
</reference>
<evidence type="ECO:0000259" key="4">
    <source>
        <dbReference type="Pfam" id="PF22725"/>
    </source>
</evidence>
<dbReference type="HOGENOM" id="CLU_023194_17_2_5"/>
<dbReference type="GO" id="GO:0000166">
    <property type="term" value="F:nucleotide binding"/>
    <property type="evidence" value="ECO:0007669"/>
    <property type="project" value="InterPro"/>
</dbReference>
<evidence type="ECO:0000259" key="3">
    <source>
        <dbReference type="Pfam" id="PF01408"/>
    </source>
</evidence>
<dbReference type="InterPro" id="IPR000683">
    <property type="entry name" value="Gfo/Idh/MocA-like_OxRdtase_N"/>
</dbReference>
<dbReference type="SUPFAM" id="SSF55347">
    <property type="entry name" value="Glyceraldehyde-3-phosphate dehydrogenase-like, C-terminal domain"/>
    <property type="match status" value="1"/>
</dbReference>
<dbReference type="SUPFAM" id="SSF51735">
    <property type="entry name" value="NAD(P)-binding Rossmann-fold domains"/>
    <property type="match status" value="1"/>
</dbReference>
<keyword evidence="1" id="KW-0560">Oxidoreductase</keyword>
<evidence type="ECO:0000313" key="6">
    <source>
        <dbReference type="Proteomes" id="UP000015346"/>
    </source>
</evidence>
<evidence type="ECO:0000313" key="5">
    <source>
        <dbReference type="EMBL" id="EPX84188.1"/>
    </source>
</evidence>
<evidence type="ECO:0000256" key="2">
    <source>
        <dbReference type="SAM" id="MobiDB-lite"/>
    </source>
</evidence>
<dbReference type="InterPro" id="IPR050463">
    <property type="entry name" value="Gfo/Idh/MocA_oxidrdct_glycsds"/>
</dbReference>
<dbReference type="EMBL" id="AOLV01000028">
    <property type="protein sequence ID" value="EPX84188.1"/>
    <property type="molecule type" value="Genomic_DNA"/>
</dbReference>
<dbReference type="PATRIC" id="fig|1123069.3.peg.2378"/>
<dbReference type="Pfam" id="PF01408">
    <property type="entry name" value="GFO_IDH_MocA"/>
    <property type="match status" value="1"/>
</dbReference>
<dbReference type="PANTHER" id="PTHR43818:SF11">
    <property type="entry name" value="BCDNA.GH03377"/>
    <property type="match status" value="1"/>
</dbReference>
<dbReference type="InterPro" id="IPR036291">
    <property type="entry name" value="NAD(P)-bd_dom_sf"/>
</dbReference>
<dbReference type="Gene3D" id="3.40.50.720">
    <property type="entry name" value="NAD(P)-binding Rossmann-like Domain"/>
    <property type="match status" value="1"/>
</dbReference>
<dbReference type="InterPro" id="IPR055170">
    <property type="entry name" value="GFO_IDH_MocA-like_dom"/>
</dbReference>
<dbReference type="STRING" id="1123069.ruthe_02399"/>
<evidence type="ECO:0000256" key="1">
    <source>
        <dbReference type="ARBA" id="ARBA00023002"/>
    </source>
</evidence>